<sequence>MKPSEVLAQIRDVLDTRGWTQHAYMDRRGRRCLLGAVAAVQGTRRPELCAATSAAVMALEHKIAEMYPDSTGIRSLNFCPGDSISVFNDAPGRTLQEIFDLLDKTRIGLEEKGQ</sequence>
<comment type="caution">
    <text evidence="1">The sequence shown here is derived from an EMBL/GenBank/DDBJ whole genome shotgun (WGS) entry which is preliminary data.</text>
</comment>
<dbReference type="AlphaFoldDB" id="A0A1X1V5D9"/>
<evidence type="ECO:0000313" key="2">
    <source>
        <dbReference type="Proteomes" id="UP000194000"/>
    </source>
</evidence>
<gene>
    <name evidence="1" type="ORF">AWC06_06985</name>
</gene>
<dbReference type="InterPro" id="IPR045677">
    <property type="entry name" value="DUF6197"/>
</dbReference>
<proteinExistence type="predicted"/>
<reference evidence="1 2" key="1">
    <citation type="submission" date="2016-01" db="EMBL/GenBank/DDBJ databases">
        <title>The new phylogeny of the genus Mycobacterium.</title>
        <authorList>
            <person name="Tarcisio F."/>
            <person name="Conor M."/>
            <person name="Antonella G."/>
            <person name="Elisabetta G."/>
            <person name="Giulia F.S."/>
            <person name="Sara T."/>
            <person name="Anna F."/>
            <person name="Clotilde B."/>
            <person name="Roberto B."/>
            <person name="Veronica D.S."/>
            <person name="Fabio R."/>
            <person name="Monica P."/>
            <person name="Olivier J."/>
            <person name="Enrico T."/>
            <person name="Nicola S."/>
        </authorList>
    </citation>
    <scope>NUCLEOTIDE SEQUENCE [LARGE SCALE GENOMIC DNA]</scope>
    <source>
        <strain evidence="1 2">DSM 45731</strain>
    </source>
</reference>
<dbReference type="Pfam" id="PF19698">
    <property type="entry name" value="DUF6197"/>
    <property type="match status" value="1"/>
</dbReference>
<dbReference type="STRING" id="1260918.AWC06_06985"/>
<accession>A0A1X1V5D9</accession>
<keyword evidence="2" id="KW-1185">Reference proteome</keyword>
<name>A0A1X1V5D9_9MYCO</name>
<dbReference type="RefSeq" id="WP_085194117.1">
    <property type="nucleotide sequence ID" value="NZ_JACKVI010000009.1"/>
</dbReference>
<dbReference type="Proteomes" id="UP000194000">
    <property type="component" value="Unassembled WGS sequence"/>
</dbReference>
<dbReference type="OrthoDB" id="3869637at2"/>
<dbReference type="EMBL" id="LQOW01000004">
    <property type="protein sequence ID" value="ORV64284.1"/>
    <property type="molecule type" value="Genomic_DNA"/>
</dbReference>
<protein>
    <submittedName>
        <fullName evidence="1">Uncharacterized protein</fullName>
    </submittedName>
</protein>
<evidence type="ECO:0000313" key="1">
    <source>
        <dbReference type="EMBL" id="ORV64284.1"/>
    </source>
</evidence>
<organism evidence="1 2">
    <name type="scientific">Mycobacterium fragae</name>
    <dbReference type="NCBI Taxonomy" id="1260918"/>
    <lineage>
        <taxon>Bacteria</taxon>
        <taxon>Bacillati</taxon>
        <taxon>Actinomycetota</taxon>
        <taxon>Actinomycetes</taxon>
        <taxon>Mycobacteriales</taxon>
        <taxon>Mycobacteriaceae</taxon>
        <taxon>Mycobacterium</taxon>
    </lineage>
</organism>